<keyword evidence="3" id="KW-0449">Lipoprotein</keyword>
<feature type="signal peptide" evidence="1">
    <location>
        <begin position="1"/>
        <end position="19"/>
    </location>
</feature>
<protein>
    <submittedName>
        <fullName evidence="3">ChaN family lipoprotein</fullName>
    </submittedName>
</protein>
<accession>A0ABW3SRH9</accession>
<name>A0ABW3SRH9_9BACT</name>
<keyword evidence="1" id="KW-0732">Signal</keyword>
<evidence type="ECO:0000313" key="3">
    <source>
        <dbReference type="EMBL" id="MFD1186507.1"/>
    </source>
</evidence>
<evidence type="ECO:0000256" key="1">
    <source>
        <dbReference type="SAM" id="SignalP"/>
    </source>
</evidence>
<comment type="caution">
    <text evidence="3">The sequence shown here is derived from an EMBL/GenBank/DDBJ whole genome shotgun (WGS) entry which is preliminary data.</text>
</comment>
<dbReference type="CDD" id="cd14727">
    <property type="entry name" value="ChanN-like"/>
    <property type="match status" value="1"/>
</dbReference>
<feature type="chain" id="PRO_5046833208" evidence="1">
    <location>
        <begin position="20"/>
        <end position="293"/>
    </location>
</feature>
<evidence type="ECO:0000313" key="4">
    <source>
        <dbReference type="Proteomes" id="UP001597094"/>
    </source>
</evidence>
<reference evidence="4" key="1">
    <citation type="journal article" date="2019" name="Int. J. Syst. Evol. Microbiol.">
        <title>The Global Catalogue of Microorganisms (GCM) 10K type strain sequencing project: providing services to taxonomists for standard genome sequencing and annotation.</title>
        <authorList>
            <consortium name="The Broad Institute Genomics Platform"/>
            <consortium name="The Broad Institute Genome Sequencing Center for Infectious Disease"/>
            <person name="Wu L."/>
            <person name="Ma J."/>
        </authorList>
    </citation>
    <scope>NUCLEOTIDE SEQUENCE [LARGE SCALE GENOMIC DNA]</scope>
    <source>
        <strain evidence="4">JCM 31319</strain>
    </source>
</reference>
<feature type="domain" description="Haem-binding uptake Tiki superfamily ChaN" evidence="2">
    <location>
        <begin position="42"/>
        <end position="248"/>
    </location>
</feature>
<dbReference type="InterPro" id="IPR007314">
    <property type="entry name" value="Cofac_haem-bd_dom"/>
</dbReference>
<organism evidence="3 4">
    <name type="scientific">Pontibacter rugosus</name>
    <dbReference type="NCBI Taxonomy" id="1745966"/>
    <lineage>
        <taxon>Bacteria</taxon>
        <taxon>Pseudomonadati</taxon>
        <taxon>Bacteroidota</taxon>
        <taxon>Cytophagia</taxon>
        <taxon>Cytophagales</taxon>
        <taxon>Hymenobacteraceae</taxon>
        <taxon>Pontibacter</taxon>
    </lineage>
</organism>
<dbReference type="EMBL" id="JBHTLD010000073">
    <property type="protein sequence ID" value="MFD1186507.1"/>
    <property type="molecule type" value="Genomic_DNA"/>
</dbReference>
<dbReference type="Proteomes" id="UP001597094">
    <property type="component" value="Unassembled WGS sequence"/>
</dbReference>
<dbReference type="RefSeq" id="WP_377526545.1">
    <property type="nucleotide sequence ID" value="NZ_JBHTLD010000073.1"/>
</dbReference>
<dbReference type="Gene3D" id="3.40.50.11550">
    <property type="match status" value="1"/>
</dbReference>
<sequence length="293" mass="33154">MKHTWFTLFFLTVTMLAMAQKDEKPAYRLFTKDGKSISYGKMLSELQKADVVLFGEQHNDPIAHWMQLELAKDLYQARQKSFAIGAEMFESDVQLVLDEYLSGQAPEKNFEQESRPWPNYATDYRPVVRFAKEQQIPFVATNVPRRYAAMVSAGSLSALEGVSADAKKYIAPLPIVVDMELPGYKSMLAMFGGSTHGNTKSQNIVQAQALKDATMAHFIFEQVKQGRQVLHLNGAYHSDNFEGIGWYVKQTKPDVKVRTITTVLQQDLAKLAEENRGKADFILVVPENMTRTF</sequence>
<dbReference type="SUPFAM" id="SSF159501">
    <property type="entry name" value="EreA/ChaN-like"/>
    <property type="match status" value="1"/>
</dbReference>
<dbReference type="Pfam" id="PF04187">
    <property type="entry name" value="Cofac_haem_bdg"/>
    <property type="match status" value="1"/>
</dbReference>
<evidence type="ECO:0000259" key="2">
    <source>
        <dbReference type="Pfam" id="PF04187"/>
    </source>
</evidence>
<proteinExistence type="predicted"/>
<keyword evidence="4" id="KW-1185">Reference proteome</keyword>
<gene>
    <name evidence="3" type="ORF">ACFQ2O_09840</name>
</gene>